<protein>
    <submittedName>
        <fullName evidence="1">CSON011942 protein</fullName>
    </submittedName>
</protein>
<evidence type="ECO:0000313" key="1">
    <source>
        <dbReference type="EMBL" id="SSX35996.1"/>
    </source>
</evidence>
<name>A0A336N0J8_CULSO</name>
<organism evidence="1">
    <name type="scientific">Culicoides sonorensis</name>
    <name type="common">Biting midge</name>
    <dbReference type="NCBI Taxonomy" id="179676"/>
    <lineage>
        <taxon>Eukaryota</taxon>
        <taxon>Metazoa</taxon>
        <taxon>Ecdysozoa</taxon>
        <taxon>Arthropoda</taxon>
        <taxon>Hexapoda</taxon>
        <taxon>Insecta</taxon>
        <taxon>Pterygota</taxon>
        <taxon>Neoptera</taxon>
        <taxon>Endopterygota</taxon>
        <taxon>Diptera</taxon>
        <taxon>Nematocera</taxon>
        <taxon>Chironomoidea</taxon>
        <taxon>Ceratopogonidae</taxon>
        <taxon>Ceratopogoninae</taxon>
        <taxon>Culicoides</taxon>
        <taxon>Monoculicoides</taxon>
    </lineage>
</organism>
<proteinExistence type="predicted"/>
<dbReference type="AlphaFoldDB" id="A0A336N0J8"/>
<accession>A0A336N0J8</accession>
<dbReference type="EMBL" id="UFQT01005436">
    <property type="protein sequence ID" value="SSX35996.1"/>
    <property type="molecule type" value="Genomic_DNA"/>
</dbReference>
<gene>
    <name evidence="1" type="primary">CSON011942</name>
</gene>
<dbReference type="VEuPathDB" id="VectorBase:CSON011942"/>
<reference evidence="1" key="1">
    <citation type="submission" date="2018-07" db="EMBL/GenBank/DDBJ databases">
        <authorList>
            <person name="Quirk P.G."/>
            <person name="Krulwich T.A."/>
        </authorList>
    </citation>
    <scope>NUCLEOTIDE SEQUENCE</scope>
</reference>
<sequence length="48" mass="5855">MQTIQQLAIQILQLLNNQRLNLWMKRIQNVNRSHCYVPHLTQIHEIVY</sequence>